<keyword evidence="5" id="KW-1185">Reference proteome</keyword>
<dbReference type="Gene3D" id="3.40.630.10">
    <property type="entry name" value="Zn peptidases"/>
    <property type="match status" value="1"/>
</dbReference>
<dbReference type="InterPro" id="IPR029062">
    <property type="entry name" value="Class_I_gatase-like"/>
</dbReference>
<feature type="compositionally biased region" description="Low complexity" evidence="2">
    <location>
        <begin position="41"/>
        <end position="51"/>
    </location>
</feature>
<gene>
    <name evidence="4" type="ORF">GCM10011509_32020</name>
</gene>
<comment type="similarity">
    <text evidence="1">Belongs to the peptidase M14 family.</text>
</comment>
<evidence type="ECO:0000313" key="5">
    <source>
        <dbReference type="Proteomes" id="UP000662111"/>
    </source>
</evidence>
<protein>
    <recommendedName>
        <fullName evidence="3">Peptidase M14 domain-containing protein</fullName>
    </recommendedName>
</protein>
<evidence type="ECO:0000256" key="1">
    <source>
        <dbReference type="PROSITE-ProRule" id="PRU01379"/>
    </source>
</evidence>
<dbReference type="Proteomes" id="UP000662111">
    <property type="component" value="Unassembled WGS sequence"/>
</dbReference>
<dbReference type="InterPro" id="IPR000834">
    <property type="entry name" value="Peptidase_M14"/>
</dbReference>
<evidence type="ECO:0000259" key="3">
    <source>
        <dbReference type="PROSITE" id="PS52035"/>
    </source>
</evidence>
<dbReference type="Pfam" id="PF00246">
    <property type="entry name" value="Peptidase_M14"/>
    <property type="match status" value="1"/>
</dbReference>
<name>A0ABQ2FCU3_9MICO</name>
<feature type="active site" description="Proton donor/acceptor" evidence="1">
    <location>
        <position position="341"/>
    </location>
</feature>
<dbReference type="SMART" id="SM00631">
    <property type="entry name" value="Zn_pept"/>
    <property type="match status" value="1"/>
</dbReference>
<evidence type="ECO:0000313" key="4">
    <source>
        <dbReference type="EMBL" id="GGK81160.1"/>
    </source>
</evidence>
<dbReference type="EMBL" id="BMLB01000007">
    <property type="protein sequence ID" value="GGK81160.1"/>
    <property type="molecule type" value="Genomic_DNA"/>
</dbReference>
<organism evidence="4 5">
    <name type="scientific">Ornithinimicrobium pekingense</name>
    <dbReference type="NCBI Taxonomy" id="384677"/>
    <lineage>
        <taxon>Bacteria</taxon>
        <taxon>Bacillati</taxon>
        <taxon>Actinomycetota</taxon>
        <taxon>Actinomycetes</taxon>
        <taxon>Micrococcales</taxon>
        <taxon>Ornithinimicrobiaceae</taxon>
        <taxon>Ornithinimicrobium</taxon>
    </lineage>
</organism>
<dbReference type="SUPFAM" id="SSF52317">
    <property type="entry name" value="Class I glutamine amidotransferase-like"/>
    <property type="match status" value="1"/>
</dbReference>
<evidence type="ECO:0000256" key="2">
    <source>
        <dbReference type="SAM" id="MobiDB-lite"/>
    </source>
</evidence>
<feature type="domain" description="Peptidase M14" evidence="3">
    <location>
        <begin position="78"/>
        <end position="377"/>
    </location>
</feature>
<dbReference type="RefSeq" id="WP_022922455.1">
    <property type="nucleotide sequence ID" value="NZ_BMLB01000007.1"/>
</dbReference>
<dbReference type="PROSITE" id="PS52035">
    <property type="entry name" value="PEPTIDASE_M14"/>
    <property type="match status" value="1"/>
</dbReference>
<sequence length="832" mass="85947">MSSRASAGAAAGRGLLALVTAAGVVLAPTLLAASAPAPSAALPAAPAAPAPGEQVGYPRQTFLPEPAVDPGDAALRRGLAAYHDVARRLNAVTGASDRVSAEVIGMSQGGRDIIMVTLTAPETPAQAQVQASLRDRITAQPARAAADRALARDYKLPVLVNANVHGDEFEGTDAVLRLVEDWAVSQDPAVRRTLETTRVHLVVSTNPDGRVAGTRTNAAGFDLNRDLVTASQPETRALRDAVVQVQPVMLLDLHGYVNGTLVEPTTAPHAETTEHDLLLPHAWANALGIESALLGLGHDENDGVRPPQIPLRDFEEGWDGWPPIFTPQYAALHGAVAHTVELPLRVNNAASTEPPSELRRRSAINTDIAVAAVTATLRYAVEQREELLADHVEVFRRGVAGAAQRPVDRALVGGTGTAGGWTTDYPRAYVVPGGPAQRSAPAAARLVDHLVDNGVEVTRLTRPARIDGTTHAAGSYVVDLHQARRGLAHTLLGPGSDLSDRVGAMYDISGWSHGLLWGADVVTVPAGVSLPAVGEPVAAAAPTGSVAPSADGWLLALDDPADVRALSSLLADGVAVEWLDDGSVLVPAPAGAAARSVASTHGVRLAPAPAGAAGEPLRPLRVGVAGTPQELWALSEMGVVTRPVSSAALNEGLDLSTLDALYVSDGLAWRDLDDEARAELRAFVDAGGGLVGRGPGGAGLNDALDLLDVTVERGRSDANGVVSVTNAGGPLTDGAPEHAFVYSPAWFTDLGPDVVVDQRLGADPLVSGHWLPTAAGSGGQRDAAGQALVVRGEDEATGARAVLLGSEPLFRAHPKGQYALVARALIWTSLTS</sequence>
<comment type="caution">
    <text evidence="4">The sequence shown here is derived from an EMBL/GenBank/DDBJ whole genome shotgun (WGS) entry which is preliminary data.</text>
</comment>
<proteinExistence type="inferred from homology"/>
<feature type="region of interest" description="Disordered" evidence="2">
    <location>
        <begin position="41"/>
        <end position="60"/>
    </location>
</feature>
<dbReference type="SUPFAM" id="SSF53187">
    <property type="entry name" value="Zn-dependent exopeptidases"/>
    <property type="match status" value="1"/>
</dbReference>
<accession>A0ABQ2FCU3</accession>
<reference evidence="5" key="1">
    <citation type="journal article" date="2019" name="Int. J. Syst. Evol. Microbiol.">
        <title>The Global Catalogue of Microorganisms (GCM) 10K type strain sequencing project: providing services to taxonomists for standard genome sequencing and annotation.</title>
        <authorList>
            <consortium name="The Broad Institute Genomics Platform"/>
            <consortium name="The Broad Institute Genome Sequencing Center for Infectious Disease"/>
            <person name="Wu L."/>
            <person name="Ma J."/>
        </authorList>
    </citation>
    <scope>NUCLEOTIDE SEQUENCE [LARGE SCALE GENOMIC DNA]</scope>
    <source>
        <strain evidence="5">CGMCC 1.5362</strain>
    </source>
</reference>